<proteinExistence type="predicted"/>
<protein>
    <submittedName>
        <fullName evidence="2">Uncharacterized protein</fullName>
    </submittedName>
</protein>
<dbReference type="EMBL" id="FOYP01000001">
    <property type="protein sequence ID" value="SFR33735.1"/>
    <property type="molecule type" value="Genomic_DNA"/>
</dbReference>
<keyword evidence="1" id="KW-0472">Membrane</keyword>
<evidence type="ECO:0000256" key="1">
    <source>
        <dbReference type="SAM" id="Phobius"/>
    </source>
</evidence>
<dbReference type="STRING" id="390270.SAMN04488005_0542"/>
<evidence type="ECO:0000313" key="2">
    <source>
        <dbReference type="EMBL" id="SFR33735.1"/>
    </source>
</evidence>
<sequence length="126" mass="14189">MVALIEQTVADIRALLETRLRVRGASLAVQLRKARRQLPRAVRRDLTYLVETAELVKNPKLVRMVDMNRVARVHRNTVAYLESVNMREQRITTLINVVATIALALLVTAGMVIYVLVQRGYVGPGL</sequence>
<dbReference type="Proteomes" id="UP000199478">
    <property type="component" value="Unassembled WGS sequence"/>
</dbReference>
<dbReference type="RefSeq" id="WP_090200288.1">
    <property type="nucleotide sequence ID" value="NZ_FOYP01000001.1"/>
</dbReference>
<accession>A0A1I6FUU8</accession>
<organism evidence="2 3">
    <name type="scientific">Yoonia tamlensis</name>
    <dbReference type="NCBI Taxonomy" id="390270"/>
    <lineage>
        <taxon>Bacteria</taxon>
        <taxon>Pseudomonadati</taxon>
        <taxon>Pseudomonadota</taxon>
        <taxon>Alphaproteobacteria</taxon>
        <taxon>Rhodobacterales</taxon>
        <taxon>Paracoccaceae</taxon>
        <taxon>Yoonia</taxon>
    </lineage>
</organism>
<feature type="transmembrane region" description="Helical" evidence="1">
    <location>
        <begin position="94"/>
        <end position="117"/>
    </location>
</feature>
<reference evidence="3" key="1">
    <citation type="submission" date="2016-10" db="EMBL/GenBank/DDBJ databases">
        <authorList>
            <person name="Varghese N."/>
            <person name="Submissions S."/>
        </authorList>
    </citation>
    <scope>NUCLEOTIDE SEQUENCE [LARGE SCALE GENOMIC DNA]</scope>
    <source>
        <strain evidence="3">DSM 26879</strain>
    </source>
</reference>
<keyword evidence="1" id="KW-0812">Transmembrane</keyword>
<evidence type="ECO:0000313" key="3">
    <source>
        <dbReference type="Proteomes" id="UP000199478"/>
    </source>
</evidence>
<name>A0A1I6FUU8_9RHOB</name>
<dbReference type="AlphaFoldDB" id="A0A1I6FUU8"/>
<gene>
    <name evidence="2" type="ORF">SAMN04488005_0542</name>
</gene>
<keyword evidence="3" id="KW-1185">Reference proteome</keyword>
<dbReference type="OrthoDB" id="7874312at2"/>
<keyword evidence="1" id="KW-1133">Transmembrane helix</keyword>